<dbReference type="AlphaFoldDB" id="A0A1H5AX42"/>
<gene>
    <name evidence="3" type="ORF">SAMN04490356_8557</name>
</gene>
<dbReference type="SUPFAM" id="SSF56529">
    <property type="entry name" value="FAH"/>
    <property type="match status" value="1"/>
</dbReference>
<sequence length="327" mass="35209">MKFVRYADGPSARVGVVNGDLVRVVDGLADLLPLIEAGEAELLAAGRTALRRGATVPLPDIVPLPPIATPPTVRDFYAFEQHVRAGRAWRGLEMEPDWYELPVFYFSSPYAVMGCGPVPMTPGAERFDFELEVAAVVGRGGRDLTAKDAEHAIAGYCVLNDWSGRDVQQREMKLSMGPVKGKDTATSLGPYFVTPDEIADFREGNGYRLEMTCTVNGASYSRAVWSDIHWSFGEMIAYASRGAEVRPGDVIGSGTCGTGCILELSRTHDSATYPWLQPGDEVVAAIEGLGELRNTVTEAAPVIPLRTRGATGRGDGTRPRCTDGAAR</sequence>
<dbReference type="Pfam" id="PF01557">
    <property type="entry name" value="FAA_hydrolase"/>
    <property type="match status" value="1"/>
</dbReference>
<feature type="region of interest" description="Disordered" evidence="1">
    <location>
        <begin position="307"/>
        <end position="327"/>
    </location>
</feature>
<evidence type="ECO:0000259" key="2">
    <source>
        <dbReference type="Pfam" id="PF01557"/>
    </source>
</evidence>
<dbReference type="EMBL" id="FNST01000002">
    <property type="protein sequence ID" value="SED46314.1"/>
    <property type="molecule type" value="Genomic_DNA"/>
</dbReference>
<dbReference type="Gene3D" id="3.90.850.10">
    <property type="entry name" value="Fumarylacetoacetase-like, C-terminal domain"/>
    <property type="match status" value="1"/>
</dbReference>
<reference evidence="4" key="1">
    <citation type="submission" date="2016-10" db="EMBL/GenBank/DDBJ databases">
        <authorList>
            <person name="Varghese N."/>
            <person name="Submissions S."/>
        </authorList>
    </citation>
    <scope>NUCLEOTIDE SEQUENCE [LARGE SCALE GENOMIC DNA]</scope>
    <source>
        <strain evidence="4">DSM 40318</strain>
    </source>
</reference>
<feature type="compositionally biased region" description="Basic and acidic residues" evidence="1">
    <location>
        <begin position="315"/>
        <end position="327"/>
    </location>
</feature>
<dbReference type="GO" id="GO:0016787">
    <property type="term" value="F:hydrolase activity"/>
    <property type="evidence" value="ECO:0007669"/>
    <property type="project" value="UniProtKB-KW"/>
</dbReference>
<name>A0A1H5AX42_STRMJ</name>
<proteinExistence type="predicted"/>
<dbReference type="Proteomes" id="UP000198609">
    <property type="component" value="Unassembled WGS sequence"/>
</dbReference>
<evidence type="ECO:0000256" key="1">
    <source>
        <dbReference type="SAM" id="MobiDB-lite"/>
    </source>
</evidence>
<evidence type="ECO:0000313" key="3">
    <source>
        <dbReference type="EMBL" id="SED46314.1"/>
    </source>
</evidence>
<dbReference type="InterPro" id="IPR011234">
    <property type="entry name" value="Fumarylacetoacetase-like_C"/>
</dbReference>
<evidence type="ECO:0000313" key="4">
    <source>
        <dbReference type="Proteomes" id="UP000198609"/>
    </source>
</evidence>
<accession>A0A1H5AX42</accession>
<dbReference type="InterPro" id="IPR036663">
    <property type="entry name" value="Fumarylacetoacetase_C_sf"/>
</dbReference>
<protein>
    <submittedName>
        <fullName evidence="3">Fumarylacetoacetate (FAA) hydrolase</fullName>
    </submittedName>
</protein>
<dbReference type="PANTHER" id="PTHR43211:SF1">
    <property type="entry name" value="BLL6422 PROTEIN"/>
    <property type="match status" value="1"/>
</dbReference>
<organism evidence="3 4">
    <name type="scientific">Streptomyces melanosporofaciens</name>
    <dbReference type="NCBI Taxonomy" id="67327"/>
    <lineage>
        <taxon>Bacteria</taxon>
        <taxon>Bacillati</taxon>
        <taxon>Actinomycetota</taxon>
        <taxon>Actinomycetes</taxon>
        <taxon>Kitasatosporales</taxon>
        <taxon>Streptomycetaceae</taxon>
        <taxon>Streptomyces</taxon>
        <taxon>Streptomyces violaceusniger group</taxon>
    </lineage>
</organism>
<keyword evidence="3" id="KW-0378">Hydrolase</keyword>
<dbReference type="PANTHER" id="PTHR43211">
    <property type="entry name" value="FUMARYLACETOACETATE HYDROLASE"/>
    <property type="match status" value="1"/>
</dbReference>
<feature type="domain" description="Fumarylacetoacetase-like C-terminal" evidence="2">
    <location>
        <begin position="73"/>
        <end position="296"/>
    </location>
</feature>
<keyword evidence="4" id="KW-1185">Reference proteome</keyword>